<gene>
    <name evidence="3" type="ORF">RDB_LOCUS1701</name>
</gene>
<dbReference type="EMBL" id="CAJMWX010000036">
    <property type="protein sequence ID" value="CAE6397964.1"/>
    <property type="molecule type" value="Genomic_DNA"/>
</dbReference>
<dbReference type="Pfam" id="PF00849">
    <property type="entry name" value="PseudoU_synth_2"/>
    <property type="match status" value="1"/>
</dbReference>
<evidence type="ECO:0000259" key="2">
    <source>
        <dbReference type="Pfam" id="PF00849"/>
    </source>
</evidence>
<comment type="similarity">
    <text evidence="1">Belongs to the pseudouridine synthase RluA family.</text>
</comment>
<dbReference type="CDD" id="cd02869">
    <property type="entry name" value="PseudoU_synth_RluA_like"/>
    <property type="match status" value="1"/>
</dbReference>
<evidence type="ECO:0000256" key="1">
    <source>
        <dbReference type="ARBA" id="ARBA00010876"/>
    </source>
</evidence>
<proteinExistence type="inferred from homology"/>
<dbReference type="Proteomes" id="UP000663888">
    <property type="component" value="Unassembled WGS sequence"/>
</dbReference>
<dbReference type="PANTHER" id="PTHR21600">
    <property type="entry name" value="MITOCHONDRIAL RNA PSEUDOURIDINE SYNTHASE"/>
    <property type="match status" value="1"/>
</dbReference>
<dbReference type="PROSITE" id="PS01129">
    <property type="entry name" value="PSI_RLU"/>
    <property type="match status" value="1"/>
</dbReference>
<organism evidence="3 4">
    <name type="scientific">Rhizoctonia solani</name>
    <dbReference type="NCBI Taxonomy" id="456999"/>
    <lineage>
        <taxon>Eukaryota</taxon>
        <taxon>Fungi</taxon>
        <taxon>Dikarya</taxon>
        <taxon>Basidiomycota</taxon>
        <taxon>Agaricomycotina</taxon>
        <taxon>Agaricomycetes</taxon>
        <taxon>Cantharellales</taxon>
        <taxon>Ceratobasidiaceae</taxon>
        <taxon>Rhizoctonia</taxon>
    </lineage>
</organism>
<protein>
    <recommendedName>
        <fullName evidence="2">Pseudouridine synthase RsuA/RluA-like domain-containing protein</fullName>
    </recommendedName>
</protein>
<dbReference type="InterPro" id="IPR020103">
    <property type="entry name" value="PsdUridine_synth_cat_dom_sf"/>
</dbReference>
<feature type="domain" description="Pseudouridine synthase RsuA/RluA-like" evidence="2">
    <location>
        <begin position="13"/>
        <end position="173"/>
    </location>
</feature>
<dbReference type="GO" id="GO:0000455">
    <property type="term" value="P:enzyme-directed rRNA pseudouridine synthesis"/>
    <property type="evidence" value="ECO:0007669"/>
    <property type="project" value="TreeGrafter"/>
</dbReference>
<sequence>MARHLVAFMDRSLIVLNKPVGLIAQGGRHAFEPKTMTLDYVLQDLHKSLGLATKPLPVHRLDKPTTGALVLARNPQTAQTLSAQLRRPSSNDIVKTYLALVRGSFEPQSTGQVHKSLCIIDGRVSILEAPEQAESKGLSSYTTWRCLESKDGVSLMELGLRTGIKHQLRITMARVLNAPIIGDRIYGLEDGHLMLHSARVEILRYLRKPVSNSRTYRLGITVPPPFDFLAMCQNLGLSVGHEWTHSPVRVTINGSDLPYDGSSPLDEEVVSDSLFPSARKLMKGDTQSISSRILSVTRSTGSLITQNIPLPGLSEVKYAAKKLVDGLETIDDHTTKCQNLTSRITSILGMLEPHCQDGEISLELGYFYNKLEICQRQLARIDSRRGLTNALRARRQVEIVERMEQEIGTGLQDVLLSIMLKRLSAPREVTVFKPVDKAPQPASLRSCRYPRIKRCQISLGTMIRRHRLDDVIRSVTRGTYRDRDVLVVQYSSKGAPGKAAKVFLSSVNAVIQEQHPNVLRFIGASEDASSFDNHYMLFDVGAIATREVFVQSLRDAQRAFNFLKGVKAGMGFLLEYGVQTWTDIHVSQDGHAIVCPPYWDDPDTWSKSNHDVFTSLTGTTHYPDFPLTSLTEILNMSDTRWPEFEQAVMSHGYGLRDYHLMQIAHELDLPVPPFLLVYSGPLPDFLVSVGSIGVPEWVATGQPSDCFSGSMTAWTGISSLWTCTGWEALQSFILDYWTVGRTPCSNDEYETFPHSEALEPLDSSSDGWLSYGCFESSESFGVAYELAISDPALFQASWKRFEDTRLPTLTDMDESEQPAHAVRHISVSIHYNPPKMRDFIPLYFHRRPSSMFNVEHYWGFLSDSPDPDVPPCKLVRDIQVEYSIKINTLRANDSWTYRAEQCFENVISKTPGSFNIW</sequence>
<dbReference type="InterPro" id="IPR006224">
    <property type="entry name" value="PsdUridine_synth_RluA-like_CS"/>
</dbReference>
<dbReference type="SUPFAM" id="SSF55120">
    <property type="entry name" value="Pseudouridine synthase"/>
    <property type="match status" value="1"/>
</dbReference>
<dbReference type="Gene3D" id="3.30.2350.10">
    <property type="entry name" value="Pseudouridine synthase"/>
    <property type="match status" value="1"/>
</dbReference>
<evidence type="ECO:0000313" key="3">
    <source>
        <dbReference type="EMBL" id="CAE6397964.1"/>
    </source>
</evidence>
<evidence type="ECO:0000313" key="4">
    <source>
        <dbReference type="Proteomes" id="UP000663888"/>
    </source>
</evidence>
<dbReference type="PANTHER" id="PTHR21600:SF87">
    <property type="entry name" value="RNA PSEUDOURIDYLATE SYNTHASE DOMAIN-CONTAINING PROTEIN 1"/>
    <property type="match status" value="1"/>
</dbReference>
<dbReference type="GO" id="GO:0003723">
    <property type="term" value="F:RNA binding"/>
    <property type="evidence" value="ECO:0007669"/>
    <property type="project" value="InterPro"/>
</dbReference>
<name>A0A8H2WP46_9AGAM</name>
<accession>A0A8H2WP46</accession>
<comment type="caution">
    <text evidence="3">The sequence shown here is derived from an EMBL/GenBank/DDBJ whole genome shotgun (WGS) entry which is preliminary data.</text>
</comment>
<dbReference type="InterPro" id="IPR006145">
    <property type="entry name" value="PsdUridine_synth_RsuA/RluA"/>
</dbReference>
<reference evidence="3" key="1">
    <citation type="submission" date="2021-01" db="EMBL/GenBank/DDBJ databases">
        <authorList>
            <person name="Kaushik A."/>
        </authorList>
    </citation>
    <scope>NUCLEOTIDE SEQUENCE</scope>
    <source>
        <strain evidence="3">AG4-R118</strain>
    </source>
</reference>
<dbReference type="AlphaFoldDB" id="A0A8H2WP46"/>
<dbReference type="InterPro" id="IPR050188">
    <property type="entry name" value="RluA_PseudoU_synthase"/>
</dbReference>
<dbReference type="GO" id="GO:0009982">
    <property type="term" value="F:pseudouridine synthase activity"/>
    <property type="evidence" value="ECO:0007669"/>
    <property type="project" value="InterPro"/>
</dbReference>